<accession>A0A409WHM4</accession>
<dbReference type="InParanoid" id="A0A409WHM4"/>
<evidence type="ECO:0000313" key="2">
    <source>
        <dbReference type="Proteomes" id="UP000283269"/>
    </source>
</evidence>
<comment type="caution">
    <text evidence="1">The sequence shown here is derived from an EMBL/GenBank/DDBJ whole genome shotgun (WGS) entry which is preliminary data.</text>
</comment>
<reference evidence="1 2" key="1">
    <citation type="journal article" date="2018" name="Evol. Lett.">
        <title>Horizontal gene cluster transfer increased hallucinogenic mushroom diversity.</title>
        <authorList>
            <person name="Reynolds H.T."/>
            <person name="Vijayakumar V."/>
            <person name="Gluck-Thaler E."/>
            <person name="Korotkin H.B."/>
            <person name="Matheny P.B."/>
            <person name="Slot J.C."/>
        </authorList>
    </citation>
    <scope>NUCLEOTIDE SEQUENCE [LARGE SCALE GENOMIC DNA]</scope>
    <source>
        <strain evidence="1 2">2631</strain>
    </source>
</reference>
<organism evidence="1 2">
    <name type="scientific">Psilocybe cyanescens</name>
    <dbReference type="NCBI Taxonomy" id="93625"/>
    <lineage>
        <taxon>Eukaryota</taxon>
        <taxon>Fungi</taxon>
        <taxon>Dikarya</taxon>
        <taxon>Basidiomycota</taxon>
        <taxon>Agaricomycotina</taxon>
        <taxon>Agaricomycetes</taxon>
        <taxon>Agaricomycetidae</taxon>
        <taxon>Agaricales</taxon>
        <taxon>Agaricineae</taxon>
        <taxon>Strophariaceae</taxon>
        <taxon>Psilocybe</taxon>
    </lineage>
</organism>
<dbReference type="AlphaFoldDB" id="A0A409WHM4"/>
<name>A0A409WHM4_PSICY</name>
<sequence>MSDRPKASTPANSLPNAGSIANLFRPNRIAPNIGNVLVLSSLSGLAPVDSHSIARLTTALENSSNTTNMDLSQAKLALRILSSVGDGLAPFSALKGVAGIGLELLNIVDNVQNNGEDIRSVALRVYEMIRTINEGTRDCGDNGDNGIRVLIEQFERDLQKVLATVKEISSQKVHRQVMRGELIREKLADCNKLLDQYTDRFQVALGINQQQILVRQEANLSRQQESLDKIVTMLEKHVMSTPVNKYVVC</sequence>
<keyword evidence="2" id="KW-1185">Reference proteome</keyword>
<dbReference type="EMBL" id="NHYD01003430">
    <property type="protein sequence ID" value="PPQ77985.1"/>
    <property type="molecule type" value="Genomic_DNA"/>
</dbReference>
<protein>
    <recommendedName>
        <fullName evidence="3">Fungal N-terminal domain-containing protein</fullName>
    </recommendedName>
</protein>
<dbReference type="InterPro" id="IPR036537">
    <property type="entry name" value="Adaptor_Cbl_N_dom_sf"/>
</dbReference>
<evidence type="ECO:0000313" key="1">
    <source>
        <dbReference type="EMBL" id="PPQ77985.1"/>
    </source>
</evidence>
<dbReference type="InterPro" id="IPR059179">
    <property type="entry name" value="MLKL-like_MCAfunc"/>
</dbReference>
<dbReference type="STRING" id="93625.A0A409WHM4"/>
<proteinExistence type="predicted"/>
<dbReference type="GO" id="GO:0007166">
    <property type="term" value="P:cell surface receptor signaling pathway"/>
    <property type="evidence" value="ECO:0007669"/>
    <property type="project" value="InterPro"/>
</dbReference>
<dbReference type="Gene3D" id="1.20.930.20">
    <property type="entry name" value="Adaptor protein Cbl, N-terminal domain"/>
    <property type="match status" value="1"/>
</dbReference>
<gene>
    <name evidence="1" type="ORF">CVT25_015452</name>
</gene>
<dbReference type="OrthoDB" id="3012614at2759"/>
<evidence type="ECO:0008006" key="3">
    <source>
        <dbReference type="Google" id="ProtNLM"/>
    </source>
</evidence>
<dbReference type="CDD" id="cd21037">
    <property type="entry name" value="MLKL_NTD"/>
    <property type="match status" value="1"/>
</dbReference>
<dbReference type="Proteomes" id="UP000283269">
    <property type="component" value="Unassembled WGS sequence"/>
</dbReference>